<comment type="similarity">
    <text evidence="11">Belongs to the RecD family.</text>
</comment>
<keyword evidence="14" id="KW-1185">Reference proteome</keyword>
<protein>
    <recommendedName>
        <fullName evidence="11">RecBCD enzyme subunit RecD</fullName>
        <ecNumber evidence="11">5.6.2.3</ecNumber>
    </recommendedName>
    <alternativeName>
        <fullName evidence="11">DNA 5'-3' helicase subunit RecD</fullName>
    </alternativeName>
    <alternativeName>
        <fullName evidence="11">Exonuclease V subunit RecD</fullName>
        <shortName evidence="11">ExoV subunit RecD</shortName>
    </alternativeName>
    <alternativeName>
        <fullName evidence="11">Helicase/nuclease RecBCD subunit RecD</fullName>
    </alternativeName>
</protein>
<evidence type="ECO:0000256" key="2">
    <source>
        <dbReference type="ARBA" id="ARBA00022741"/>
    </source>
</evidence>
<dbReference type="SUPFAM" id="SSF52540">
    <property type="entry name" value="P-loop containing nucleoside triphosphate hydrolases"/>
    <property type="match status" value="1"/>
</dbReference>
<keyword evidence="4 11" id="KW-0378">Hydrolase</keyword>
<comment type="caution">
    <text evidence="13">The sequence shown here is derived from an EMBL/GenBank/DDBJ whole genome shotgun (WGS) entry which is preliminary data.</text>
</comment>
<comment type="catalytic activity">
    <reaction evidence="11">
        <text>ATP + H2O = ADP + phosphate + H(+)</text>
        <dbReference type="Rhea" id="RHEA:13065"/>
        <dbReference type="ChEBI" id="CHEBI:15377"/>
        <dbReference type="ChEBI" id="CHEBI:15378"/>
        <dbReference type="ChEBI" id="CHEBI:30616"/>
        <dbReference type="ChEBI" id="CHEBI:43474"/>
        <dbReference type="ChEBI" id="CHEBI:456216"/>
        <dbReference type="EC" id="5.6.2.3"/>
    </reaction>
</comment>
<dbReference type="RefSeq" id="WP_069121700.1">
    <property type="nucleotide sequence ID" value="NZ_MARB01000004.1"/>
</dbReference>
<dbReference type="CDD" id="cd18809">
    <property type="entry name" value="SF1_C_RecD"/>
    <property type="match status" value="1"/>
</dbReference>
<dbReference type="Gene3D" id="1.10.10.1020">
    <property type="entry name" value="RecBCD complex, subunit RecD, N-terminal domain"/>
    <property type="match status" value="1"/>
</dbReference>
<dbReference type="EC" id="5.6.2.3" evidence="11"/>
<dbReference type="Pfam" id="PF13538">
    <property type="entry name" value="UvrD_C_2"/>
    <property type="match status" value="1"/>
</dbReference>
<dbReference type="OrthoDB" id="9803432at2"/>
<keyword evidence="7 11" id="KW-0067">ATP-binding</keyword>
<dbReference type="GO" id="GO:0005524">
    <property type="term" value="F:ATP binding"/>
    <property type="evidence" value="ECO:0007669"/>
    <property type="project" value="UniProtKB-UniRule"/>
</dbReference>
<keyword evidence="3 11" id="KW-0227">DNA damage</keyword>
<feature type="domain" description="AAA+ ATPase" evidence="12">
    <location>
        <begin position="170"/>
        <end position="469"/>
    </location>
</feature>
<evidence type="ECO:0000256" key="3">
    <source>
        <dbReference type="ARBA" id="ARBA00022763"/>
    </source>
</evidence>
<dbReference type="InterPro" id="IPR049550">
    <property type="entry name" value="RecD_N"/>
</dbReference>
<dbReference type="Pfam" id="PF13245">
    <property type="entry name" value="AAA_19"/>
    <property type="match status" value="1"/>
</dbReference>
<dbReference type="GO" id="GO:0043139">
    <property type="term" value="F:5'-3' DNA helicase activity"/>
    <property type="evidence" value="ECO:0007669"/>
    <property type="project" value="UniProtKB-UniRule"/>
</dbReference>
<dbReference type="AlphaFoldDB" id="A0A7Z0VP94"/>
<evidence type="ECO:0000256" key="11">
    <source>
        <dbReference type="HAMAP-Rule" id="MF_01487"/>
    </source>
</evidence>
<dbReference type="InterPro" id="IPR027417">
    <property type="entry name" value="P-loop_NTPase"/>
</dbReference>
<keyword evidence="5 11" id="KW-0347">Helicase</keyword>
<dbReference type="SMART" id="SM00382">
    <property type="entry name" value="AAA"/>
    <property type="match status" value="1"/>
</dbReference>
<keyword evidence="6 11" id="KW-0269">Exonuclease</keyword>
<organism evidence="13 14">
    <name type="scientific">Candidatus Thiodiazotropha endolucinida</name>
    <dbReference type="NCBI Taxonomy" id="1655433"/>
    <lineage>
        <taxon>Bacteria</taxon>
        <taxon>Pseudomonadati</taxon>
        <taxon>Pseudomonadota</taxon>
        <taxon>Gammaproteobacteria</taxon>
        <taxon>Chromatiales</taxon>
        <taxon>Sedimenticolaceae</taxon>
        <taxon>Candidatus Thiodiazotropha</taxon>
    </lineage>
</organism>
<evidence type="ECO:0000256" key="4">
    <source>
        <dbReference type="ARBA" id="ARBA00022801"/>
    </source>
</evidence>
<dbReference type="GO" id="GO:0000724">
    <property type="term" value="P:double-strand break repair via homologous recombination"/>
    <property type="evidence" value="ECO:0007669"/>
    <property type="project" value="UniProtKB-UniRule"/>
</dbReference>
<keyword evidence="9 11" id="KW-0234">DNA repair</keyword>
<name>A0A7Z0VP94_9GAMM</name>
<dbReference type="PANTHER" id="PTHR43788:SF6">
    <property type="entry name" value="DNA HELICASE B"/>
    <property type="match status" value="1"/>
</dbReference>
<evidence type="ECO:0000256" key="6">
    <source>
        <dbReference type="ARBA" id="ARBA00022839"/>
    </source>
</evidence>
<evidence type="ECO:0000256" key="10">
    <source>
        <dbReference type="ARBA" id="ARBA00023235"/>
    </source>
</evidence>
<dbReference type="InterPro" id="IPR003593">
    <property type="entry name" value="AAA+_ATPase"/>
</dbReference>
<evidence type="ECO:0000313" key="13">
    <source>
        <dbReference type="EMBL" id="ODJ88851.1"/>
    </source>
</evidence>
<dbReference type="InterPro" id="IPR050534">
    <property type="entry name" value="Coronavir_polyprotein_1ab"/>
</dbReference>
<dbReference type="PANTHER" id="PTHR43788">
    <property type="entry name" value="DNA2/NAM7 HELICASE FAMILY MEMBER"/>
    <property type="match status" value="1"/>
</dbReference>
<evidence type="ECO:0000256" key="7">
    <source>
        <dbReference type="ARBA" id="ARBA00022840"/>
    </source>
</evidence>
<dbReference type="HAMAP" id="MF_01487">
    <property type="entry name" value="RecD"/>
    <property type="match status" value="1"/>
</dbReference>
<comment type="miscellaneous">
    <text evidence="11">In the RecBCD complex, RecB has a slow 3'-5' helicase, an exonuclease activity and loads RecA onto ssDNA, RecD has a fast 5'-3' helicase activity, while RecC stimulates the ATPase and processivity of the RecB helicase and contributes to recognition of the Chi site.</text>
</comment>
<keyword evidence="10 11" id="KW-0413">Isomerase</keyword>
<dbReference type="CDD" id="cd17933">
    <property type="entry name" value="DEXSc_RecD-like"/>
    <property type="match status" value="1"/>
</dbReference>
<dbReference type="GO" id="GO:0017116">
    <property type="term" value="F:single-stranded DNA helicase activity"/>
    <property type="evidence" value="ECO:0007669"/>
    <property type="project" value="TreeGrafter"/>
</dbReference>
<dbReference type="InterPro" id="IPR006344">
    <property type="entry name" value="RecD"/>
</dbReference>
<proteinExistence type="inferred from homology"/>
<reference evidence="13 14" key="1">
    <citation type="submission" date="2016-06" db="EMBL/GenBank/DDBJ databases">
        <title>Genome sequence of endosymbiont of Candidatus Endolucinida thiodiazotropha.</title>
        <authorList>
            <person name="Poehlein A."/>
            <person name="Koenig S."/>
            <person name="Heiden S.E."/>
            <person name="Thuermer A."/>
            <person name="Voget S."/>
            <person name="Daniel R."/>
            <person name="Markert S."/>
            <person name="Gros O."/>
            <person name="Schweder T."/>
        </authorList>
    </citation>
    <scope>NUCLEOTIDE SEQUENCE [LARGE SCALE GENOMIC DNA]</scope>
    <source>
        <strain evidence="13 14">COS</strain>
    </source>
</reference>
<evidence type="ECO:0000256" key="1">
    <source>
        <dbReference type="ARBA" id="ARBA00022722"/>
    </source>
</evidence>
<dbReference type="GO" id="GO:0009338">
    <property type="term" value="C:exodeoxyribonuclease V complex"/>
    <property type="evidence" value="ECO:0007669"/>
    <property type="project" value="InterPro"/>
</dbReference>
<evidence type="ECO:0000256" key="9">
    <source>
        <dbReference type="ARBA" id="ARBA00023204"/>
    </source>
</evidence>
<dbReference type="Proteomes" id="UP000094769">
    <property type="component" value="Unassembled WGS sequence"/>
</dbReference>
<dbReference type="Pfam" id="PF21185">
    <property type="entry name" value="RecD_N"/>
    <property type="match status" value="1"/>
</dbReference>
<keyword evidence="2 11" id="KW-0547">Nucleotide-binding</keyword>
<dbReference type="NCBIfam" id="TIGR01447">
    <property type="entry name" value="recD"/>
    <property type="match status" value="1"/>
</dbReference>
<evidence type="ECO:0000256" key="8">
    <source>
        <dbReference type="ARBA" id="ARBA00023125"/>
    </source>
</evidence>
<dbReference type="GO" id="GO:0008854">
    <property type="term" value="F:exodeoxyribonuclease V activity"/>
    <property type="evidence" value="ECO:0007669"/>
    <property type="project" value="InterPro"/>
</dbReference>
<sequence>MSRPDSLLRSLNRQNLLNDLDLHLAEYLMAEADTPSPSLALAIALTSRATSDGHVCLDLGEVAGRALFDEAEMVVQAPGLEEWRVELRHSGIIGGPGDWQPLILDGRNRLYLHRYWAYERRLGDALLQRARSVDQVIDREGAKKALATLFPVHGADATDWQKVAVATAILRPLTIISGGPGTGKTTTVLRLLALLRLQPGGDALRIALTAPTGMAAARLQQAIQQAKASTALPKEQLATIPEQASTLHRLLGMNRSGTGFRHHRDNPLLFDVVIVDEASMVDVALMAKLLDALPHAARLVLLGDRDQLASVEAGSVMGDLCIGCDGPDDEFARQLSEITMQPVAAGEDSASELKNSVIELRQSYRFDPESPLGQLAKAVNRGDAQQARQLLHNGGEVLGRLAPGGDVARLVASRFGKLFKAVGSGAPVASLFALLYEFRLLCVVREGPFGVNALNGAITRELIRAGQIENHDDWYPGRPVMLSRNDYQLDLYNGETGIVLPHPERKHELAVAFQGSDGQVRWISPSRLPYCETVYAVTVHKSQGSEFQEVILQLPDQKSAVLCRELVYTAITRSRQRFTLIGDDAIFDAAVTHPMRRSSGLPDLLTANPG</sequence>
<feature type="binding site" evidence="11">
    <location>
        <begin position="178"/>
        <end position="185"/>
    </location>
    <ligand>
        <name>ATP</name>
        <dbReference type="ChEBI" id="CHEBI:30616"/>
    </ligand>
</feature>
<dbReference type="InterPro" id="IPR027785">
    <property type="entry name" value="UvrD-like_helicase_C"/>
</dbReference>
<keyword evidence="8 11" id="KW-0238">DNA-binding</keyword>
<evidence type="ECO:0000313" key="14">
    <source>
        <dbReference type="Proteomes" id="UP000094769"/>
    </source>
</evidence>
<gene>
    <name evidence="11 13" type="primary">recD</name>
    <name evidence="13" type="ORF">CODIS_09460</name>
</gene>
<dbReference type="InterPro" id="IPR041851">
    <property type="entry name" value="RecD_N_sf"/>
</dbReference>
<dbReference type="GO" id="GO:0003677">
    <property type="term" value="F:DNA binding"/>
    <property type="evidence" value="ECO:0007669"/>
    <property type="project" value="UniProtKB-UniRule"/>
</dbReference>
<dbReference type="EMBL" id="MARB01000004">
    <property type="protein sequence ID" value="ODJ88851.1"/>
    <property type="molecule type" value="Genomic_DNA"/>
</dbReference>
<comment type="subunit">
    <text evidence="11">Heterotrimer of RecB, RecC and RecD. All subunits contribute to DNA-binding.</text>
</comment>
<accession>A0A7Z0VP94</accession>
<evidence type="ECO:0000259" key="12">
    <source>
        <dbReference type="SMART" id="SM00382"/>
    </source>
</evidence>
<dbReference type="Gene3D" id="3.40.50.300">
    <property type="entry name" value="P-loop containing nucleotide triphosphate hydrolases"/>
    <property type="match status" value="3"/>
</dbReference>
<keyword evidence="1 11" id="KW-0540">Nuclease</keyword>
<evidence type="ECO:0000256" key="5">
    <source>
        <dbReference type="ARBA" id="ARBA00022806"/>
    </source>
</evidence>
<comment type="function">
    <text evidence="11">A helicase/nuclease that prepares dsDNA breaks (DSB) for recombinational DNA repair. Binds to DSBs and unwinds DNA via a highly rapid and processive ATP-dependent bidirectional helicase activity. Unwinds dsDNA until it encounters a Chi (crossover hotspot instigator) sequence from the 3' direction. Cuts ssDNA a few nucleotides 3' to the Chi site. The properties and activities of the enzyme are changed at Chi. The Chi-altered holoenzyme produces a long 3'-ssDNA overhang and facilitates RecA-binding to the ssDNA for homologous DNA recombination and repair. Holoenzyme degrades any linearized DNA that is unable to undergo homologous recombination. In the holoenzyme this subunit has ssDNA-dependent ATPase and 5'-3' helicase activity. When added to pre-assembled RecBC greatly stimulates nuclease activity and augments holoenzyme processivity. Negatively regulates the RecA-loading ability of RecBCD.</text>
</comment>